<dbReference type="EMBL" id="CAAHFG010000001">
    <property type="protein sequence ID" value="VGO12171.1"/>
    <property type="molecule type" value="Genomic_DNA"/>
</dbReference>
<evidence type="ECO:0008006" key="3">
    <source>
        <dbReference type="Google" id="ProtNLM"/>
    </source>
</evidence>
<gene>
    <name evidence="1" type="ORF">PDESU_00722</name>
</gene>
<reference evidence="1 2" key="1">
    <citation type="submission" date="2019-04" db="EMBL/GenBank/DDBJ databases">
        <authorList>
            <person name="Van Vliet M D."/>
        </authorList>
    </citation>
    <scope>NUCLEOTIDE SEQUENCE [LARGE SCALE GENOMIC DNA]</scope>
    <source>
        <strain evidence="1 2">F1</strain>
    </source>
</reference>
<proteinExistence type="predicted"/>
<evidence type="ECO:0000313" key="2">
    <source>
        <dbReference type="Proteomes" id="UP000366872"/>
    </source>
</evidence>
<dbReference type="SUPFAM" id="SSF53335">
    <property type="entry name" value="S-adenosyl-L-methionine-dependent methyltransferases"/>
    <property type="match status" value="1"/>
</dbReference>
<dbReference type="InterPro" id="IPR029063">
    <property type="entry name" value="SAM-dependent_MTases_sf"/>
</dbReference>
<dbReference type="Gene3D" id="3.40.50.150">
    <property type="entry name" value="Vaccinia Virus protein VP39"/>
    <property type="match status" value="1"/>
</dbReference>
<dbReference type="AlphaFoldDB" id="A0A6C2TXV7"/>
<dbReference type="Proteomes" id="UP000366872">
    <property type="component" value="Unassembled WGS sequence"/>
</dbReference>
<keyword evidence="2" id="KW-1185">Reference proteome</keyword>
<sequence length="212" mass="24628">MRKRRMRFLDDVISASNGKPLSIADLGGTLSFWEMNLEHLAEEGRIGKIDVFNLESSSGRVLRIGDVEIREFNADVTDLLEIGKTEYDIAFSNSVIEHVGNLHSQSLFAKEIRRISRRYIMQTPNRRFPIEPHFYVPFFPYIPLGIRSWLHQRFKLGWLMAESDPLQARIDCDQIRLLTRRELELLFDDAQIHVEWICGFAKSYILVGETTA</sequence>
<organism evidence="1 2">
    <name type="scientific">Pontiella desulfatans</name>
    <dbReference type="NCBI Taxonomy" id="2750659"/>
    <lineage>
        <taxon>Bacteria</taxon>
        <taxon>Pseudomonadati</taxon>
        <taxon>Kiritimatiellota</taxon>
        <taxon>Kiritimatiellia</taxon>
        <taxon>Kiritimatiellales</taxon>
        <taxon>Pontiellaceae</taxon>
        <taxon>Pontiella</taxon>
    </lineage>
</organism>
<protein>
    <recommendedName>
        <fullName evidence="3">Methyltransferase type 11 domain-containing protein</fullName>
    </recommendedName>
</protein>
<evidence type="ECO:0000313" key="1">
    <source>
        <dbReference type="EMBL" id="VGO12171.1"/>
    </source>
</evidence>
<accession>A0A6C2TXV7</accession>
<name>A0A6C2TXV7_PONDE</name>